<dbReference type="InterPro" id="IPR022682">
    <property type="entry name" value="Calpain_domain_III"/>
</dbReference>
<dbReference type="Ensembl" id="ENSSMAT00000034832.2">
    <property type="protein sequence ID" value="ENSSMAP00000034392.2"/>
    <property type="gene ID" value="ENSSMAG00000021043.2"/>
</dbReference>
<dbReference type="PROSITE" id="PS50203">
    <property type="entry name" value="CALPAIN_CAT"/>
    <property type="match status" value="1"/>
</dbReference>
<feature type="active site" evidence="8 9">
    <location>
        <position position="281"/>
    </location>
</feature>
<dbReference type="CDD" id="cd00214">
    <property type="entry name" value="Calpain_III"/>
    <property type="match status" value="1"/>
</dbReference>
<dbReference type="SUPFAM" id="SSF54001">
    <property type="entry name" value="Cysteine proteinases"/>
    <property type="match status" value="1"/>
</dbReference>
<comment type="similarity">
    <text evidence="1">Belongs to the peptidase C2 family.</text>
</comment>
<evidence type="ECO:0000256" key="2">
    <source>
        <dbReference type="ARBA" id="ARBA00022670"/>
    </source>
</evidence>
<dbReference type="InterPro" id="IPR001300">
    <property type="entry name" value="Peptidase_C2_calpain_cat"/>
</dbReference>
<dbReference type="GO" id="GO:0006508">
    <property type="term" value="P:proteolysis"/>
    <property type="evidence" value="ECO:0007669"/>
    <property type="project" value="UniProtKB-KW"/>
</dbReference>
<evidence type="ECO:0000256" key="5">
    <source>
        <dbReference type="ARBA" id="ARBA00022801"/>
    </source>
</evidence>
<dbReference type="InterPro" id="IPR033883">
    <property type="entry name" value="C2_III"/>
</dbReference>
<dbReference type="SMART" id="SM00230">
    <property type="entry name" value="CysPc"/>
    <property type="match status" value="1"/>
</dbReference>
<dbReference type="AlphaFoldDB" id="A0A8D3BHN5"/>
<dbReference type="FunFam" id="3.90.70.10:FF:000001">
    <property type="entry name" value="Calpain-1 catalytic subunit"/>
    <property type="match status" value="1"/>
</dbReference>
<dbReference type="InterPro" id="IPR011992">
    <property type="entry name" value="EF-hand-dom_pair"/>
</dbReference>
<evidence type="ECO:0000256" key="1">
    <source>
        <dbReference type="ARBA" id="ARBA00007623"/>
    </source>
</evidence>
<dbReference type="Proteomes" id="UP000694558">
    <property type="component" value="Chromosome 8"/>
</dbReference>
<evidence type="ECO:0000256" key="3">
    <source>
        <dbReference type="ARBA" id="ARBA00022723"/>
    </source>
</evidence>
<feature type="domain" description="Calpain catalytic" evidence="10">
    <location>
        <begin position="46"/>
        <end position="338"/>
    </location>
</feature>
<dbReference type="SMART" id="SM00720">
    <property type="entry name" value="calpain_III"/>
    <property type="match status" value="1"/>
</dbReference>
<dbReference type="InterPro" id="IPR038765">
    <property type="entry name" value="Papain-like_cys_pep_sf"/>
</dbReference>
<feature type="active site" evidence="8 9">
    <location>
        <position position="100"/>
    </location>
</feature>
<keyword evidence="2 9" id="KW-0645">Protease</keyword>
<evidence type="ECO:0000313" key="12">
    <source>
        <dbReference type="Ensembl" id="ENSSMAP00000034392.2"/>
    </source>
</evidence>
<dbReference type="InterPro" id="IPR022683">
    <property type="entry name" value="Calpain_III"/>
</dbReference>
<dbReference type="PANTHER" id="PTHR10183:SF322">
    <property type="entry name" value="CALPAIN-11"/>
    <property type="match status" value="1"/>
</dbReference>
<dbReference type="Pfam" id="PF00648">
    <property type="entry name" value="Peptidase_C2"/>
    <property type="match status" value="1"/>
</dbReference>
<dbReference type="InterPro" id="IPR036213">
    <property type="entry name" value="Calpain_III_sf"/>
</dbReference>
<keyword evidence="6 9" id="KW-0788">Thiol protease</keyword>
<keyword evidence="4" id="KW-0677">Repeat</keyword>
<dbReference type="PANTHER" id="PTHR10183">
    <property type="entry name" value="CALPAIN"/>
    <property type="match status" value="1"/>
</dbReference>
<dbReference type="GO" id="GO:0005509">
    <property type="term" value="F:calcium ion binding"/>
    <property type="evidence" value="ECO:0007669"/>
    <property type="project" value="InterPro"/>
</dbReference>
<dbReference type="FunFam" id="2.60.120.380:FF:000001">
    <property type="entry name" value="Calpain-1 catalytic subunit"/>
    <property type="match status" value="1"/>
</dbReference>
<dbReference type="GO" id="GO:0004198">
    <property type="term" value="F:calcium-dependent cysteine-type endopeptidase activity"/>
    <property type="evidence" value="ECO:0007669"/>
    <property type="project" value="InterPro"/>
</dbReference>
<dbReference type="Gene3D" id="3.90.70.10">
    <property type="entry name" value="Cysteine proteinases"/>
    <property type="match status" value="1"/>
</dbReference>
<dbReference type="InterPro" id="IPR000169">
    <property type="entry name" value="Pept_cys_AS"/>
</dbReference>
<dbReference type="Gene3D" id="1.10.238.10">
    <property type="entry name" value="EF-hand"/>
    <property type="match status" value="1"/>
</dbReference>
<dbReference type="InterPro" id="IPR018247">
    <property type="entry name" value="EF_Hand_1_Ca_BS"/>
</dbReference>
<dbReference type="PRINTS" id="PR00704">
    <property type="entry name" value="CALPAIN"/>
</dbReference>
<evidence type="ECO:0000313" key="13">
    <source>
        <dbReference type="Proteomes" id="UP000694558"/>
    </source>
</evidence>
<reference evidence="12" key="2">
    <citation type="submission" date="2025-08" db="UniProtKB">
        <authorList>
            <consortium name="Ensembl"/>
        </authorList>
    </citation>
    <scope>IDENTIFICATION</scope>
</reference>
<dbReference type="PROSITE" id="PS00139">
    <property type="entry name" value="THIOL_PROTEASE_CYS"/>
    <property type="match status" value="1"/>
</dbReference>
<evidence type="ECO:0000259" key="11">
    <source>
        <dbReference type="PROSITE" id="PS50222"/>
    </source>
</evidence>
<name>A0A8D3BHN5_SCOMX</name>
<dbReference type="InterPro" id="IPR022684">
    <property type="entry name" value="Calpain_cysteine_protease"/>
</dbReference>
<reference evidence="12" key="1">
    <citation type="submission" date="2023-05" db="EMBL/GenBank/DDBJ databases">
        <title>High-quality long-read genome of Scophthalmus maximus.</title>
        <authorList>
            <person name="Lien S."/>
            <person name="Martinez P."/>
        </authorList>
    </citation>
    <scope>NUCLEOTIDE SEQUENCE [LARGE SCALE GENOMIC DNA]</scope>
</reference>
<dbReference type="Pfam" id="PF01067">
    <property type="entry name" value="Calpain_III"/>
    <property type="match status" value="1"/>
</dbReference>
<organism evidence="12 13">
    <name type="scientific">Scophthalmus maximus</name>
    <name type="common">Turbot</name>
    <name type="synonym">Psetta maxima</name>
    <dbReference type="NCBI Taxonomy" id="52904"/>
    <lineage>
        <taxon>Eukaryota</taxon>
        <taxon>Metazoa</taxon>
        <taxon>Chordata</taxon>
        <taxon>Craniata</taxon>
        <taxon>Vertebrata</taxon>
        <taxon>Euteleostomi</taxon>
        <taxon>Actinopterygii</taxon>
        <taxon>Neopterygii</taxon>
        <taxon>Teleostei</taxon>
        <taxon>Neoteleostei</taxon>
        <taxon>Acanthomorphata</taxon>
        <taxon>Carangaria</taxon>
        <taxon>Pleuronectiformes</taxon>
        <taxon>Pleuronectoidei</taxon>
        <taxon>Scophthalmidae</taxon>
        <taxon>Scophthalmus</taxon>
    </lineage>
</organism>
<keyword evidence="5 9" id="KW-0378">Hydrolase</keyword>
<accession>A0A8D3BHN5</accession>
<evidence type="ECO:0000256" key="9">
    <source>
        <dbReference type="PROSITE-ProRule" id="PRU00239"/>
    </source>
</evidence>
<dbReference type="PROSITE" id="PS50222">
    <property type="entry name" value="EF_HAND_2"/>
    <property type="match status" value="1"/>
</dbReference>
<dbReference type="PROSITE" id="PS00018">
    <property type="entry name" value="EF_HAND_1"/>
    <property type="match status" value="1"/>
</dbReference>
<keyword evidence="7" id="KW-0106">Calcium</keyword>
<gene>
    <name evidence="12" type="primary">LOC118312230</name>
</gene>
<dbReference type="InterPro" id="IPR002048">
    <property type="entry name" value="EF_hand_dom"/>
</dbReference>
<feature type="active site" evidence="8 9">
    <location>
        <position position="257"/>
    </location>
</feature>
<dbReference type="GeneTree" id="ENSGT00940000158672"/>
<evidence type="ECO:0000256" key="8">
    <source>
        <dbReference type="PIRSR" id="PIRSR622684-1"/>
    </source>
</evidence>
<sequence>MFGGVSVRIQKDRLRAGGLGSVQQAVLYLNQDFQALRDDCLQSGSLFEDSLFPAEPTSLGFKELGPLTAKTRGNLIQQDPQFIVGGATRTDICQGALGDCWLLAAIGSLTLNQRLLHRVVPHGQSFNQQYAGIFHFQFWQFGEWVDVVIDDRLPVKDGELMFVHSAEGSEFWSALLEKAYAKLCGSYEALSGGSTTEGFEDFTGGVSEMYELKKAPRDLHRIIMKALERGSLLGCSIDITSAFDMEAVTFKKLVKGHAYSVTGLRQVEYRGQRERLIRIRNPWGQVEWTGAWSDRSALHWDSLKNNLRAELRNPDKRCLMSFQEFLRQFSRLEICNLTPDALSQDTTSFWSTVTFEGGWRKGSTAGGCRNHPNTFWINPQYKISLLEEDDDPEDDEAACSLLVALMQKDRRRFRRHGQDMHTIGFAIYEVSYRARPSLHLKKDFFLRHSSCARSESFINLREVSTRLRLPPGEYLVVPSTFEPSQEADFVLRVFTEKHLCKSVLCVVMQEEITESDIDDSFRSMFAQLSGDDMEIDVRELRTILNRVVSKHRDLQTDGFSLESCRAMVGLMDKDGSARLGLLEFQILWNKIRKWLGIFREFDLDKSGCMSSYEMRLALENGGFKLNNKLHQTLVARYADNEVIDFDNFTCCLVKLEAMFSTYTP</sequence>
<protein>
    <submittedName>
        <fullName evidence="12">Calpain 1, (mu/I) large subunit b</fullName>
    </submittedName>
</protein>
<feature type="domain" description="EF-hand" evidence="11">
    <location>
        <begin position="589"/>
        <end position="624"/>
    </location>
</feature>
<evidence type="ECO:0000256" key="4">
    <source>
        <dbReference type="ARBA" id="ARBA00022737"/>
    </source>
</evidence>
<keyword evidence="3" id="KW-0479">Metal-binding</keyword>
<evidence type="ECO:0000256" key="6">
    <source>
        <dbReference type="ARBA" id="ARBA00022807"/>
    </source>
</evidence>
<dbReference type="CDD" id="cd00044">
    <property type="entry name" value="CysPc"/>
    <property type="match status" value="1"/>
</dbReference>
<dbReference type="Gene3D" id="2.60.120.380">
    <property type="match status" value="1"/>
</dbReference>
<dbReference type="SUPFAM" id="SSF49758">
    <property type="entry name" value="Calpain large subunit, middle domain (domain III)"/>
    <property type="match status" value="1"/>
</dbReference>
<dbReference type="GO" id="GO:0005737">
    <property type="term" value="C:cytoplasm"/>
    <property type="evidence" value="ECO:0007669"/>
    <property type="project" value="TreeGrafter"/>
</dbReference>
<evidence type="ECO:0000259" key="10">
    <source>
        <dbReference type="PROSITE" id="PS50203"/>
    </source>
</evidence>
<dbReference type="SUPFAM" id="SSF47473">
    <property type="entry name" value="EF-hand"/>
    <property type="match status" value="1"/>
</dbReference>
<evidence type="ECO:0000256" key="7">
    <source>
        <dbReference type="ARBA" id="ARBA00022837"/>
    </source>
</evidence>
<proteinExistence type="inferred from homology"/>